<reference evidence="2" key="4">
    <citation type="submission" date="2019-03" db="UniProtKB">
        <authorList>
            <consortium name="EnsemblPlants"/>
        </authorList>
    </citation>
    <scope>IDENTIFICATION</scope>
</reference>
<dbReference type="EnsemblPlants" id="AET4Gv20678400.8">
    <property type="protein sequence ID" value="AET4Gv20678400.8"/>
    <property type="gene ID" value="AET4Gv20678400"/>
</dbReference>
<dbReference type="Proteomes" id="UP000015105">
    <property type="component" value="Chromosome 4D"/>
</dbReference>
<keyword evidence="1" id="KW-0472">Membrane</keyword>
<organism evidence="2 3">
    <name type="scientific">Aegilops tauschii subsp. strangulata</name>
    <name type="common">Goatgrass</name>
    <dbReference type="NCBI Taxonomy" id="200361"/>
    <lineage>
        <taxon>Eukaryota</taxon>
        <taxon>Viridiplantae</taxon>
        <taxon>Streptophyta</taxon>
        <taxon>Embryophyta</taxon>
        <taxon>Tracheophyta</taxon>
        <taxon>Spermatophyta</taxon>
        <taxon>Magnoliopsida</taxon>
        <taxon>Liliopsida</taxon>
        <taxon>Poales</taxon>
        <taxon>Poaceae</taxon>
        <taxon>BOP clade</taxon>
        <taxon>Pooideae</taxon>
        <taxon>Triticodae</taxon>
        <taxon>Triticeae</taxon>
        <taxon>Triticinae</taxon>
        <taxon>Aegilops</taxon>
    </lineage>
</organism>
<keyword evidence="1" id="KW-1133">Transmembrane helix</keyword>
<name>A0A453IU63_AEGTS</name>
<keyword evidence="3" id="KW-1185">Reference proteome</keyword>
<feature type="transmembrane region" description="Helical" evidence="1">
    <location>
        <begin position="29"/>
        <end position="47"/>
    </location>
</feature>
<protein>
    <submittedName>
        <fullName evidence="2">Uncharacterized protein</fullName>
    </submittedName>
</protein>
<sequence>MNDCSWFRICNRSLLPGVPSVPSVHCNHLIYITIALIALLYVAVLIYSDRMVVLQFLVCGIIKG</sequence>
<evidence type="ECO:0000313" key="3">
    <source>
        <dbReference type="Proteomes" id="UP000015105"/>
    </source>
</evidence>
<reference evidence="2" key="5">
    <citation type="journal article" date="2021" name="G3 (Bethesda)">
        <title>Aegilops tauschii genome assembly Aet v5.0 features greater sequence contiguity and improved annotation.</title>
        <authorList>
            <person name="Wang L."/>
            <person name="Zhu T."/>
            <person name="Rodriguez J.C."/>
            <person name="Deal K.R."/>
            <person name="Dubcovsky J."/>
            <person name="McGuire P.E."/>
            <person name="Lux T."/>
            <person name="Spannagl M."/>
            <person name="Mayer K.F.X."/>
            <person name="Baldrich P."/>
            <person name="Meyers B.C."/>
            <person name="Huo N."/>
            <person name="Gu Y.Q."/>
            <person name="Zhou H."/>
            <person name="Devos K.M."/>
            <person name="Bennetzen J.L."/>
            <person name="Unver T."/>
            <person name="Budak H."/>
            <person name="Gulick P.J."/>
            <person name="Galiba G."/>
            <person name="Kalapos B."/>
            <person name="Nelson D.R."/>
            <person name="Li P."/>
            <person name="You F.M."/>
            <person name="Luo M.C."/>
            <person name="Dvorak J."/>
        </authorList>
    </citation>
    <scope>NUCLEOTIDE SEQUENCE [LARGE SCALE GENOMIC DNA]</scope>
    <source>
        <strain evidence="2">cv. AL8/78</strain>
    </source>
</reference>
<reference evidence="3" key="2">
    <citation type="journal article" date="2017" name="Nat. Plants">
        <title>The Aegilops tauschii genome reveals multiple impacts of transposons.</title>
        <authorList>
            <person name="Zhao G."/>
            <person name="Zou C."/>
            <person name="Li K."/>
            <person name="Wang K."/>
            <person name="Li T."/>
            <person name="Gao L."/>
            <person name="Zhang X."/>
            <person name="Wang H."/>
            <person name="Yang Z."/>
            <person name="Liu X."/>
            <person name="Jiang W."/>
            <person name="Mao L."/>
            <person name="Kong X."/>
            <person name="Jiao Y."/>
            <person name="Jia J."/>
        </authorList>
    </citation>
    <scope>NUCLEOTIDE SEQUENCE [LARGE SCALE GENOMIC DNA]</scope>
    <source>
        <strain evidence="3">cv. AL8/78</strain>
    </source>
</reference>
<evidence type="ECO:0000256" key="1">
    <source>
        <dbReference type="SAM" id="Phobius"/>
    </source>
</evidence>
<reference evidence="2" key="3">
    <citation type="journal article" date="2017" name="Nature">
        <title>Genome sequence of the progenitor of the wheat D genome Aegilops tauschii.</title>
        <authorList>
            <person name="Luo M.C."/>
            <person name="Gu Y.Q."/>
            <person name="Puiu D."/>
            <person name="Wang H."/>
            <person name="Twardziok S.O."/>
            <person name="Deal K.R."/>
            <person name="Huo N."/>
            <person name="Zhu T."/>
            <person name="Wang L."/>
            <person name="Wang Y."/>
            <person name="McGuire P.E."/>
            <person name="Liu S."/>
            <person name="Long H."/>
            <person name="Ramasamy R.K."/>
            <person name="Rodriguez J.C."/>
            <person name="Van S.L."/>
            <person name="Yuan L."/>
            <person name="Wang Z."/>
            <person name="Xia Z."/>
            <person name="Xiao L."/>
            <person name="Anderson O.D."/>
            <person name="Ouyang S."/>
            <person name="Liang Y."/>
            <person name="Zimin A.V."/>
            <person name="Pertea G."/>
            <person name="Qi P."/>
            <person name="Bennetzen J.L."/>
            <person name="Dai X."/>
            <person name="Dawson M.W."/>
            <person name="Muller H.G."/>
            <person name="Kugler K."/>
            <person name="Rivarola-Duarte L."/>
            <person name="Spannagl M."/>
            <person name="Mayer K.F.X."/>
            <person name="Lu F.H."/>
            <person name="Bevan M.W."/>
            <person name="Leroy P."/>
            <person name="Li P."/>
            <person name="You F.M."/>
            <person name="Sun Q."/>
            <person name="Liu Z."/>
            <person name="Lyons E."/>
            <person name="Wicker T."/>
            <person name="Salzberg S.L."/>
            <person name="Devos K.M."/>
            <person name="Dvorak J."/>
        </authorList>
    </citation>
    <scope>NUCLEOTIDE SEQUENCE [LARGE SCALE GENOMIC DNA]</scope>
    <source>
        <strain evidence="2">cv. AL8/78</strain>
    </source>
</reference>
<proteinExistence type="predicted"/>
<accession>A0A453IU63</accession>
<evidence type="ECO:0000313" key="2">
    <source>
        <dbReference type="EnsemblPlants" id="AET4Gv20678400.8"/>
    </source>
</evidence>
<dbReference type="AlphaFoldDB" id="A0A453IU63"/>
<dbReference type="Gramene" id="AET4Gv20678400.8">
    <property type="protein sequence ID" value="AET4Gv20678400.8"/>
    <property type="gene ID" value="AET4Gv20678400"/>
</dbReference>
<reference evidence="3" key="1">
    <citation type="journal article" date="2014" name="Science">
        <title>Ancient hybridizations among the ancestral genomes of bread wheat.</title>
        <authorList>
            <consortium name="International Wheat Genome Sequencing Consortium,"/>
            <person name="Marcussen T."/>
            <person name="Sandve S.R."/>
            <person name="Heier L."/>
            <person name="Spannagl M."/>
            <person name="Pfeifer M."/>
            <person name="Jakobsen K.S."/>
            <person name="Wulff B.B."/>
            <person name="Steuernagel B."/>
            <person name="Mayer K.F."/>
            <person name="Olsen O.A."/>
        </authorList>
    </citation>
    <scope>NUCLEOTIDE SEQUENCE [LARGE SCALE GENOMIC DNA]</scope>
    <source>
        <strain evidence="3">cv. AL8/78</strain>
    </source>
</reference>
<keyword evidence="1" id="KW-0812">Transmembrane</keyword>